<comment type="caution">
    <text evidence="2">The sequence shown here is derived from an EMBL/GenBank/DDBJ whole genome shotgun (WGS) entry which is preliminary data.</text>
</comment>
<dbReference type="RefSeq" id="WP_167444684.1">
    <property type="nucleotide sequence ID" value="NZ_CADFFP010000050.1"/>
</dbReference>
<dbReference type="Pfam" id="PF14279">
    <property type="entry name" value="HNH_5"/>
    <property type="match status" value="1"/>
</dbReference>
<dbReference type="InterPro" id="IPR029471">
    <property type="entry name" value="HNH_5"/>
</dbReference>
<accession>A0A329BG50</accession>
<proteinExistence type="predicted"/>
<sequence length="298" mass="33792">MLGAWQLESGIKLPILGDTVNRLCRFCGKRPPEVTFRKIAHAIPQSLGNDSLFSAYECDDCNEKFGKSIENDFGKWSMPMRTFARISGKKGIPTLKNESAGWRIEYEGEKNGFMVNHREGDPVFCVNEKEKTVTIQVEREPYTPIAVLKAFVKMGLSVIPEIEMPNFSEAVEWIGQAGHQDSFISELSVIYTIAPGSLPNDKITILMLRRRPEYIGVPYAYFVLIYGNEMFQVMLPSRERDKALDSKLLSLNPFPHPTVRFGAPRYRLLDLTSREIVRGEVTALTMAYSDRVEVDAKK</sequence>
<keyword evidence="2" id="KW-0540">Nuclease</keyword>
<dbReference type="Proteomes" id="UP000248918">
    <property type="component" value="Unassembled WGS sequence"/>
</dbReference>
<evidence type="ECO:0000313" key="2">
    <source>
        <dbReference type="EMBL" id="RAS15829.1"/>
    </source>
</evidence>
<evidence type="ECO:0000313" key="3">
    <source>
        <dbReference type="Proteomes" id="UP000248918"/>
    </source>
</evidence>
<dbReference type="EMBL" id="QLTK01000052">
    <property type="protein sequence ID" value="RAS15829.1"/>
    <property type="molecule type" value="Genomic_DNA"/>
</dbReference>
<name>A0A329BG50_9BURK</name>
<keyword evidence="2" id="KW-0378">Hydrolase</keyword>
<dbReference type="GO" id="GO:0004519">
    <property type="term" value="F:endonuclease activity"/>
    <property type="evidence" value="ECO:0007669"/>
    <property type="project" value="UniProtKB-KW"/>
</dbReference>
<reference evidence="2 3" key="1">
    <citation type="submission" date="2018-06" db="EMBL/GenBank/DDBJ databases">
        <title>Genomic Encyclopedia of Type Strains, Phase III (KMG-III): the genomes of soil and plant-associated and newly described type strains.</title>
        <authorList>
            <person name="Whitman W."/>
        </authorList>
    </citation>
    <scope>NUCLEOTIDE SEQUENCE [LARGE SCALE GENOMIC DNA]</scope>
    <source>
        <strain evidence="2 3">LMG 23644</strain>
    </source>
</reference>
<protein>
    <submittedName>
        <fullName evidence="2">HNH endonuclease</fullName>
    </submittedName>
</protein>
<feature type="domain" description="HNH endonuclease 5" evidence="1">
    <location>
        <begin position="24"/>
        <end position="75"/>
    </location>
</feature>
<dbReference type="AlphaFoldDB" id="A0A329BG50"/>
<gene>
    <name evidence="2" type="ORF">BX591_15211</name>
</gene>
<evidence type="ECO:0000259" key="1">
    <source>
        <dbReference type="Pfam" id="PF14279"/>
    </source>
</evidence>
<organism evidence="2 3">
    <name type="scientific">Paraburkholderia bryophila</name>
    <dbReference type="NCBI Taxonomy" id="420952"/>
    <lineage>
        <taxon>Bacteria</taxon>
        <taxon>Pseudomonadati</taxon>
        <taxon>Pseudomonadota</taxon>
        <taxon>Betaproteobacteria</taxon>
        <taxon>Burkholderiales</taxon>
        <taxon>Burkholderiaceae</taxon>
        <taxon>Paraburkholderia</taxon>
    </lineage>
</organism>
<keyword evidence="2" id="KW-0255">Endonuclease</keyword>